<protein>
    <submittedName>
        <fullName evidence="1">Uncharacterized protein</fullName>
    </submittedName>
</protein>
<keyword evidence="2" id="KW-1185">Reference proteome</keyword>
<dbReference type="AlphaFoldDB" id="A0A5B7G354"/>
<accession>A0A5B7G354</accession>
<reference evidence="1 2" key="1">
    <citation type="submission" date="2019-05" db="EMBL/GenBank/DDBJ databases">
        <title>Another draft genome of Portunus trituberculatus and its Hox gene families provides insights of decapod evolution.</title>
        <authorList>
            <person name="Jeong J.-H."/>
            <person name="Song I."/>
            <person name="Kim S."/>
            <person name="Choi T."/>
            <person name="Kim D."/>
            <person name="Ryu S."/>
            <person name="Kim W."/>
        </authorList>
    </citation>
    <scope>NUCLEOTIDE SEQUENCE [LARGE SCALE GENOMIC DNA]</scope>
    <source>
        <tissue evidence="1">Muscle</tissue>
    </source>
</reference>
<dbReference type="EMBL" id="VSRR010011566">
    <property type="protein sequence ID" value="MPC53362.1"/>
    <property type="molecule type" value="Genomic_DNA"/>
</dbReference>
<evidence type="ECO:0000313" key="1">
    <source>
        <dbReference type="EMBL" id="MPC53362.1"/>
    </source>
</evidence>
<sequence length="101" mass="11282">MNQAYVITKKPAIRKISKEKIKHKRVYKQEYDTTSTFASLCRIGVLLLYGKGRKETSDLRASPSAADLPLPRPAVRVTVVRSVFSVMATTNCSTAFAWCTN</sequence>
<name>A0A5B7G354_PORTR</name>
<evidence type="ECO:0000313" key="2">
    <source>
        <dbReference type="Proteomes" id="UP000324222"/>
    </source>
</evidence>
<organism evidence="1 2">
    <name type="scientific">Portunus trituberculatus</name>
    <name type="common">Swimming crab</name>
    <name type="synonym">Neptunus trituberculatus</name>
    <dbReference type="NCBI Taxonomy" id="210409"/>
    <lineage>
        <taxon>Eukaryota</taxon>
        <taxon>Metazoa</taxon>
        <taxon>Ecdysozoa</taxon>
        <taxon>Arthropoda</taxon>
        <taxon>Crustacea</taxon>
        <taxon>Multicrustacea</taxon>
        <taxon>Malacostraca</taxon>
        <taxon>Eumalacostraca</taxon>
        <taxon>Eucarida</taxon>
        <taxon>Decapoda</taxon>
        <taxon>Pleocyemata</taxon>
        <taxon>Brachyura</taxon>
        <taxon>Eubrachyura</taxon>
        <taxon>Portunoidea</taxon>
        <taxon>Portunidae</taxon>
        <taxon>Portuninae</taxon>
        <taxon>Portunus</taxon>
    </lineage>
</organism>
<comment type="caution">
    <text evidence="1">The sequence shown here is derived from an EMBL/GenBank/DDBJ whole genome shotgun (WGS) entry which is preliminary data.</text>
</comment>
<proteinExistence type="predicted"/>
<dbReference type="Proteomes" id="UP000324222">
    <property type="component" value="Unassembled WGS sequence"/>
</dbReference>
<gene>
    <name evidence="1" type="ORF">E2C01_047250</name>
</gene>